<reference evidence="4" key="1">
    <citation type="submission" date="2021-02" db="EMBL/GenBank/DDBJ databases">
        <authorList>
            <person name="Dougan E. K."/>
            <person name="Rhodes N."/>
            <person name="Thang M."/>
            <person name="Chan C."/>
        </authorList>
    </citation>
    <scope>NUCLEOTIDE SEQUENCE</scope>
</reference>
<feature type="compositionally biased region" description="Basic and acidic residues" evidence="2">
    <location>
        <begin position="556"/>
        <end position="574"/>
    </location>
</feature>
<protein>
    <submittedName>
        <fullName evidence="4">RE1 protein</fullName>
    </submittedName>
</protein>
<evidence type="ECO:0000313" key="5">
    <source>
        <dbReference type="Proteomes" id="UP000649617"/>
    </source>
</evidence>
<dbReference type="PANTHER" id="PTHR37984:SF5">
    <property type="entry name" value="PROTEIN NYNRIN-LIKE"/>
    <property type="match status" value="1"/>
</dbReference>
<dbReference type="InterPro" id="IPR043502">
    <property type="entry name" value="DNA/RNA_pol_sf"/>
</dbReference>
<dbReference type="PANTHER" id="PTHR37984">
    <property type="entry name" value="PROTEIN CBG26694"/>
    <property type="match status" value="1"/>
</dbReference>
<dbReference type="Proteomes" id="UP000649617">
    <property type="component" value="Unassembled WGS sequence"/>
</dbReference>
<dbReference type="PROSITE" id="PS50994">
    <property type="entry name" value="INTEGRASE"/>
    <property type="match status" value="1"/>
</dbReference>
<dbReference type="SUPFAM" id="SSF56672">
    <property type="entry name" value="DNA/RNA polymerases"/>
    <property type="match status" value="1"/>
</dbReference>
<dbReference type="InterPro" id="IPR036397">
    <property type="entry name" value="RNaseH_sf"/>
</dbReference>
<evidence type="ECO:0000259" key="3">
    <source>
        <dbReference type="PROSITE" id="PS50994"/>
    </source>
</evidence>
<dbReference type="InterPro" id="IPR001584">
    <property type="entry name" value="Integrase_cat-core"/>
</dbReference>
<feature type="region of interest" description="Disordered" evidence="2">
    <location>
        <begin position="142"/>
        <end position="173"/>
    </location>
</feature>
<evidence type="ECO:0000256" key="2">
    <source>
        <dbReference type="SAM" id="MobiDB-lite"/>
    </source>
</evidence>
<dbReference type="InterPro" id="IPR012337">
    <property type="entry name" value="RNaseH-like_sf"/>
</dbReference>
<dbReference type="GO" id="GO:0003676">
    <property type="term" value="F:nucleic acid binding"/>
    <property type="evidence" value="ECO:0007669"/>
    <property type="project" value="InterPro"/>
</dbReference>
<feature type="compositionally biased region" description="Acidic residues" evidence="2">
    <location>
        <begin position="711"/>
        <end position="724"/>
    </location>
</feature>
<dbReference type="OrthoDB" id="445851at2759"/>
<keyword evidence="1" id="KW-0175">Coiled coil</keyword>
<dbReference type="Pfam" id="PF07727">
    <property type="entry name" value="RVT_2"/>
    <property type="match status" value="1"/>
</dbReference>
<dbReference type="SUPFAM" id="SSF53098">
    <property type="entry name" value="Ribonuclease H-like"/>
    <property type="match status" value="1"/>
</dbReference>
<feature type="compositionally biased region" description="Pro residues" evidence="2">
    <location>
        <begin position="697"/>
        <end position="707"/>
    </location>
</feature>
<organism evidence="4 5">
    <name type="scientific">Symbiodinium pilosum</name>
    <name type="common">Dinoflagellate</name>
    <dbReference type="NCBI Taxonomy" id="2952"/>
    <lineage>
        <taxon>Eukaryota</taxon>
        <taxon>Sar</taxon>
        <taxon>Alveolata</taxon>
        <taxon>Dinophyceae</taxon>
        <taxon>Suessiales</taxon>
        <taxon>Symbiodiniaceae</taxon>
        <taxon>Symbiodinium</taxon>
    </lineage>
</organism>
<evidence type="ECO:0000313" key="4">
    <source>
        <dbReference type="EMBL" id="CAE7631401.1"/>
    </source>
</evidence>
<feature type="region of interest" description="Disordered" evidence="2">
    <location>
        <begin position="556"/>
        <end position="596"/>
    </location>
</feature>
<gene>
    <name evidence="4" type="primary">RE1</name>
    <name evidence="4" type="ORF">SPIL2461_LOCUS16567</name>
</gene>
<sequence>MLDANSRCTTWDLTVISECIGNQTRVDVPWCAYGLDASGTTRIATNSAISNFPPCQCSARHPHLRELPRHVTVAYEKETLRKLVRLALAQHGQPESLGEVGHGGEVRVGAWETQRASNLDGDVGSRSRDCHRDRHVQFQYPTEQAEKAKRRKQQLKASGVERPKPVSAKSVQQHWDDCGEDTTSIALFEHDCIDDSLPEPEFNDRVLDYLYELYVDKNASKRRGSLPDGVAIMEIFGGDATTSRLVVRIHGLRAGPNIERECGFDLSTNQGVAALWTCLRAVKPQLVLMGPPCTGLKGWAALNAQINPQAWLSRRQQVLPLARLAAQVAMYQLARGRHFLLEQPQSSDMLNMMEWKRILRHPQVDSVHFHQCQVGLRLPSRPDGVVRPVQKATTLVGSSEHLLWRFRGRLCLGLHEHAVLGQWTQPGGTPKPTASPRAAQVWPRHFCLLLAASVYDLVRAMQDDAVVATATTSTSSRSSSSPSRCFVAGKRYDCPGCRGHFRKDHPRHTRTGDCKHPDVEEWQLDCPGCVRHRHRGHSSHTYGPDCQWPLIPERAGAARERSGHHPRDGRRPASEDPTSSVRLTSPPPPAAEGRSVNDHGEELDRFLDELNDNGDGEHGEHQHVDLDRFLDQFDNGDGEYDDYVPDSVDAANPSGADKTTRSKPHRRRDEGTQAGRSVVEPSGSHRDLRGHDGNRLRPPPEPPPGGPPGGDDGDGNDHEEQDDWGSFDLGRALVELRSVRPGVVRRALRRLHLRWYHAGTTTMKRLLSLAGVPASVTSQVGTVLEDHMICRSWARPAPKSVATSRISERFGEVVQSDLLFYKRKVILHVVDETTRYSVAVLLPNKSEEAIKEGFSMGWIRHYGPPQKVIADGEGGIMSLDSWFQSQKIELRPRAPGQHAQLAERHHEVLRQQLHRLEDQAAEEGVSSGFEEILTESIIAKNSLTSIAGYSPFQAVHGRTLELLDLSAERLPPNRLRELAISSMVEATARERARRAELSNTRPAAELEEYNIGDVVEVYRRGVSKDEACWHGPCQITDTSSMSSGVLSVKFQGRVLLCRLQDVRRALVYWSFLQLPRFNSPLTIMAMLTEQLRGKVLRLGWFQANGTWKAFEGNRHHGELLEAALHVASFSLQLDGCLQLRVGSGIRSLEGIANSDDSVLLSWPLERVELCDILFMPGSNRVGLDRIYEDTWARRALVQFVLEDADTVQRARAEREDMDHLGPMFDRQWHRGRIRQVRALTDGSPGLASGDLQQAASSAATSSLQPGSRVGGTADSPAVPASDHEHSDDENEAAQDHSSQAAQLTGRAVDDLQSRDSERSPATDMASSYETSDNYVDPDSLDDAPSLVFPGSLATLFGLCSQEVSDDHDVTIYFLSNGSVHQVIERTNNTLTREEALQHPAECKQAMKDELLRWQYHKAWRRVPRRTATNLLPSRWVLKWKIVDGKRIIKARLTVQGFRDKETTENYSGTATRWTQRLLLAIAVENNWPVAAADVSEAFLRGLTFAEVSKITGQPLRSVQLQLPDGVQEVLRDIPGLSDLDFSVEVLEMVKPGYGLKDAPRLWAQRLRRCLRELNLLPLKVDAQAYVMHEGNSLVCMLTVHVDDIKLTGSLATIERVLARLRKNFDKVKVEMNEFEHLGLKHRRVSDGFTISQRHYIEQLRPIPDSLYVHGGLDDPVPTLAMELFRSLVGGLAWAVQTRPDTAIFVSALQRHLARPLHRHCRDANRVLLYMQRKPLDVLIPRIGSKWRLLVISDSAFQGVDHDHLAVRSGVIALASADAALHGEMKLQVLDTVSKKQSRVCRSTLQAELHSALDLYGQAAVMAHGITEVLEGSQTANVLAQRFDDGKLAIDMELIIDARSVVEAVAPEHIRISDKITAIHLLKLAEHLETKQLKCLTWIDTRDMLADGLNKGAVEREALRILCATGIWNIKHDAHTISRQPSAAFLVTLSSCSLALQFQ</sequence>
<feature type="domain" description="Integrase catalytic" evidence="3">
    <location>
        <begin position="794"/>
        <end position="959"/>
    </location>
</feature>
<keyword evidence="5" id="KW-1185">Reference proteome</keyword>
<evidence type="ECO:0000256" key="1">
    <source>
        <dbReference type="SAM" id="Coils"/>
    </source>
</evidence>
<dbReference type="GO" id="GO:0015074">
    <property type="term" value="P:DNA integration"/>
    <property type="evidence" value="ECO:0007669"/>
    <property type="project" value="InterPro"/>
</dbReference>
<comment type="caution">
    <text evidence="4">The sequence shown here is derived from an EMBL/GenBank/DDBJ whole genome shotgun (WGS) entry which is preliminary data.</text>
</comment>
<dbReference type="Gene3D" id="3.30.420.10">
    <property type="entry name" value="Ribonuclease H-like superfamily/Ribonuclease H"/>
    <property type="match status" value="1"/>
</dbReference>
<dbReference type="InterPro" id="IPR050951">
    <property type="entry name" value="Retrovirus_Pol_polyprotein"/>
</dbReference>
<feature type="coiled-coil region" evidence="1">
    <location>
        <begin position="1610"/>
        <end position="1637"/>
    </location>
</feature>
<name>A0A812VLP9_SYMPI</name>
<dbReference type="EMBL" id="CAJNIZ010042671">
    <property type="protein sequence ID" value="CAE7631401.1"/>
    <property type="molecule type" value="Genomic_DNA"/>
</dbReference>
<proteinExistence type="predicted"/>
<feature type="region of interest" description="Disordered" evidence="2">
    <location>
        <begin position="636"/>
        <end position="724"/>
    </location>
</feature>
<feature type="compositionally biased region" description="Basic and acidic residues" evidence="2">
    <location>
        <begin position="683"/>
        <end position="695"/>
    </location>
</feature>
<feature type="compositionally biased region" description="Basic and acidic residues" evidence="2">
    <location>
        <begin position="1307"/>
        <end position="1320"/>
    </location>
</feature>
<feature type="compositionally biased region" description="Polar residues" evidence="2">
    <location>
        <begin position="1324"/>
        <end position="1333"/>
    </location>
</feature>
<accession>A0A812VLP9</accession>
<feature type="region of interest" description="Disordered" evidence="2">
    <location>
        <begin position="1240"/>
        <end position="1338"/>
    </location>
</feature>
<dbReference type="InterPro" id="IPR013103">
    <property type="entry name" value="RVT_2"/>
</dbReference>